<feature type="domain" description="DUF4982" evidence="7">
    <location>
        <begin position="633"/>
        <end position="691"/>
    </location>
</feature>
<evidence type="ECO:0000259" key="8">
    <source>
        <dbReference type="Pfam" id="PF18565"/>
    </source>
</evidence>
<organism evidence="9 10">
    <name type="scientific">Candidatus Fimadaptatus faecigallinarum</name>
    <dbReference type="NCBI Taxonomy" id="2840814"/>
    <lineage>
        <taxon>Bacteria</taxon>
        <taxon>Bacillati</taxon>
        <taxon>Bacillota</taxon>
        <taxon>Clostridia</taxon>
        <taxon>Eubacteriales</taxon>
        <taxon>Candidatus Fimadaptatus</taxon>
    </lineage>
</organism>
<evidence type="ECO:0000259" key="4">
    <source>
        <dbReference type="Pfam" id="PF00703"/>
    </source>
</evidence>
<dbReference type="InterPro" id="IPR017853">
    <property type="entry name" value="GH"/>
</dbReference>
<evidence type="ECO:0000256" key="3">
    <source>
        <dbReference type="ARBA" id="ARBA00023295"/>
    </source>
</evidence>
<dbReference type="InterPro" id="IPR006101">
    <property type="entry name" value="Glyco_hydro_2"/>
</dbReference>
<keyword evidence="2" id="KW-0378">Hydrolase</keyword>
<name>A0A9D1LR41_9FIRM</name>
<dbReference type="PANTHER" id="PTHR42732">
    <property type="entry name" value="BETA-GALACTOSIDASE"/>
    <property type="match status" value="1"/>
</dbReference>
<dbReference type="Pfam" id="PF02836">
    <property type="entry name" value="Glyco_hydro_2_C"/>
    <property type="match status" value="1"/>
</dbReference>
<dbReference type="InterPro" id="IPR013783">
    <property type="entry name" value="Ig-like_fold"/>
</dbReference>
<accession>A0A9D1LR41</accession>
<dbReference type="InterPro" id="IPR040605">
    <property type="entry name" value="Glyco_hydro2_dom5"/>
</dbReference>
<dbReference type="InterPro" id="IPR032311">
    <property type="entry name" value="DUF4982"/>
</dbReference>
<dbReference type="InterPro" id="IPR051913">
    <property type="entry name" value="GH2_Domain-Containing"/>
</dbReference>
<dbReference type="Gene3D" id="3.20.20.80">
    <property type="entry name" value="Glycosidases"/>
    <property type="match status" value="1"/>
</dbReference>
<dbReference type="Proteomes" id="UP000824123">
    <property type="component" value="Unassembled WGS sequence"/>
</dbReference>
<dbReference type="InterPro" id="IPR006102">
    <property type="entry name" value="Ig-like_GH2"/>
</dbReference>
<dbReference type="EMBL" id="DVNK01000030">
    <property type="protein sequence ID" value="HIU46494.1"/>
    <property type="molecule type" value="Genomic_DNA"/>
</dbReference>
<dbReference type="SUPFAM" id="SSF51445">
    <property type="entry name" value="(Trans)glycosidases"/>
    <property type="match status" value="1"/>
</dbReference>
<dbReference type="InterPro" id="IPR006103">
    <property type="entry name" value="Glyco_hydro_2_cat"/>
</dbReference>
<reference evidence="9" key="2">
    <citation type="journal article" date="2021" name="PeerJ">
        <title>Extensive microbial diversity within the chicken gut microbiome revealed by metagenomics and culture.</title>
        <authorList>
            <person name="Gilroy R."/>
            <person name="Ravi A."/>
            <person name="Getino M."/>
            <person name="Pursley I."/>
            <person name="Horton D.L."/>
            <person name="Alikhan N.F."/>
            <person name="Baker D."/>
            <person name="Gharbi K."/>
            <person name="Hall N."/>
            <person name="Watson M."/>
            <person name="Adriaenssens E.M."/>
            <person name="Foster-Nyarko E."/>
            <person name="Jarju S."/>
            <person name="Secka A."/>
            <person name="Antonio M."/>
            <person name="Oren A."/>
            <person name="Chaudhuri R.R."/>
            <person name="La Ragione R."/>
            <person name="Hildebrand F."/>
            <person name="Pallen M.J."/>
        </authorList>
    </citation>
    <scope>NUCLEOTIDE SEQUENCE</scope>
    <source>
        <strain evidence="9">ChiSxjej2B14-8506</strain>
    </source>
</reference>
<evidence type="ECO:0000259" key="5">
    <source>
        <dbReference type="Pfam" id="PF02836"/>
    </source>
</evidence>
<dbReference type="InterPro" id="IPR036156">
    <property type="entry name" value="Beta-gal/glucu_dom_sf"/>
</dbReference>
<dbReference type="GO" id="GO:0004553">
    <property type="term" value="F:hydrolase activity, hydrolyzing O-glycosyl compounds"/>
    <property type="evidence" value="ECO:0007669"/>
    <property type="project" value="InterPro"/>
</dbReference>
<feature type="domain" description="Glycosyl hydrolases family 2 sugar binding" evidence="6">
    <location>
        <begin position="8"/>
        <end position="192"/>
    </location>
</feature>
<comment type="caution">
    <text evidence="9">The sequence shown here is derived from an EMBL/GenBank/DDBJ whole genome shotgun (WGS) entry which is preliminary data.</text>
</comment>
<comment type="similarity">
    <text evidence="1">Belongs to the glycosyl hydrolase 2 family.</text>
</comment>
<reference evidence="9" key="1">
    <citation type="submission" date="2020-10" db="EMBL/GenBank/DDBJ databases">
        <authorList>
            <person name="Gilroy R."/>
        </authorList>
    </citation>
    <scope>NUCLEOTIDE SEQUENCE</scope>
    <source>
        <strain evidence="9">ChiSxjej2B14-8506</strain>
    </source>
</reference>
<feature type="domain" description="Glycoside hydrolase family 2" evidence="8">
    <location>
        <begin position="714"/>
        <end position="804"/>
    </location>
</feature>
<feature type="domain" description="Glycoside hydrolase family 2 immunoglobulin-like beta-sandwich" evidence="4">
    <location>
        <begin position="206"/>
        <end position="305"/>
    </location>
</feature>
<dbReference type="GO" id="GO:0005975">
    <property type="term" value="P:carbohydrate metabolic process"/>
    <property type="evidence" value="ECO:0007669"/>
    <property type="project" value="InterPro"/>
</dbReference>
<dbReference type="InterPro" id="IPR006104">
    <property type="entry name" value="Glyco_hydro_2_N"/>
</dbReference>
<dbReference type="SUPFAM" id="SSF49785">
    <property type="entry name" value="Galactose-binding domain-like"/>
    <property type="match status" value="1"/>
</dbReference>
<dbReference type="Pfam" id="PF18565">
    <property type="entry name" value="Glyco_hydro2_C5"/>
    <property type="match status" value="1"/>
</dbReference>
<evidence type="ECO:0000256" key="1">
    <source>
        <dbReference type="ARBA" id="ARBA00007401"/>
    </source>
</evidence>
<dbReference type="Gene3D" id="2.60.40.10">
    <property type="entry name" value="Immunoglobulins"/>
    <property type="match status" value="3"/>
</dbReference>
<evidence type="ECO:0000259" key="6">
    <source>
        <dbReference type="Pfam" id="PF02837"/>
    </source>
</evidence>
<evidence type="ECO:0000313" key="10">
    <source>
        <dbReference type="Proteomes" id="UP000824123"/>
    </source>
</evidence>
<dbReference type="Gene3D" id="2.60.120.260">
    <property type="entry name" value="Galactose-binding domain-like"/>
    <property type="match status" value="1"/>
</dbReference>
<sequence length="809" mass="90492">MKTGRIPLNTGWLFSLDADARAAQPDFDAAAFEPVTLPHDWQIRAARDPDMPGGATQGFYPRAGIGWYRYEFTPGSDWQGKTVRVHFDGVQRFATVYLNGHEIGGHMYGYVPFEVELTDGLAFDRVNVLAVKVDNSENPAPTCAVISDEQMRADVRSYAQAHGLAEAQLLREYSCGGDRWYSGAGIYRNVWLTVDEPICVLPRGLFITPNPATGEVRVRLMTENRTGAVANAVVSLNVTAPDGGACLSRGSFQEIAAGDGEIELAFTVPNPVRWDVDAPRLYELRARLSSAGKPLDEVASTFGFREARFDPECGFLLNGRVLKLYGADLHHDGGAFGAAVPQRVWERRLRTLKGMGCNAIRCSHNPQAEEFYDICDQLGLIVIDELYDKWAGSSLYYQRLFLHDWQDDLRRMIGRDYNHPSIVLWSMGNEVEIQYTEAFYAILGDMCALCRQLDPQRPVSSALIGYCLRDFNDRTPLEKRLAVGVRYGEIVDVFMGNYMEGFYDALRNAGLHRAFIGSEVFSYYRHEDLQVTNALARSPWRDVADKDYVAGGFVWAGIDYIGESLGWPCHGWTGCPVDSAGFMKLRAYHLMSQWTEQPVIRIGVYDESEPWDMANRMWGFPQMSGHWNYDCNGKMMHIAVMTNCDTVELYLNDDVKRVAHPDAPDRLAHFYVDYRPGTLRAVGLRDGQPVCEQVLRTSRRPERLNMRAVESRLSSGGDIAQLEIWLTDRFGQRYEQGTRQLRVSVDGAAELIKLDSGDFLATSEVADADRRTIRGHALAVVRSRGESGTAMVTAYVDGLAPASAEITVG</sequence>
<proteinExistence type="inferred from homology"/>
<gene>
    <name evidence="9" type="ORF">IAC59_04475</name>
</gene>
<dbReference type="Pfam" id="PF00703">
    <property type="entry name" value="Glyco_hydro_2"/>
    <property type="match status" value="1"/>
</dbReference>
<dbReference type="AlphaFoldDB" id="A0A9D1LR41"/>
<protein>
    <submittedName>
        <fullName evidence="9">DUF4982 domain-containing protein</fullName>
    </submittedName>
</protein>
<evidence type="ECO:0000313" key="9">
    <source>
        <dbReference type="EMBL" id="HIU46494.1"/>
    </source>
</evidence>
<evidence type="ECO:0000259" key="7">
    <source>
        <dbReference type="Pfam" id="PF16355"/>
    </source>
</evidence>
<dbReference type="InterPro" id="IPR008979">
    <property type="entry name" value="Galactose-bd-like_sf"/>
</dbReference>
<dbReference type="Pfam" id="PF02837">
    <property type="entry name" value="Glyco_hydro_2_N"/>
    <property type="match status" value="1"/>
</dbReference>
<evidence type="ECO:0000256" key="2">
    <source>
        <dbReference type="ARBA" id="ARBA00022801"/>
    </source>
</evidence>
<keyword evidence="3" id="KW-0326">Glycosidase</keyword>
<feature type="domain" description="Glycoside hydrolase family 2 catalytic" evidence="5">
    <location>
        <begin position="315"/>
        <end position="460"/>
    </location>
</feature>
<dbReference type="Pfam" id="PF16355">
    <property type="entry name" value="DUF4982"/>
    <property type="match status" value="1"/>
</dbReference>
<dbReference type="SUPFAM" id="SSF49303">
    <property type="entry name" value="beta-Galactosidase/glucuronidase domain"/>
    <property type="match status" value="1"/>
</dbReference>
<dbReference type="PRINTS" id="PR00132">
    <property type="entry name" value="GLHYDRLASE2"/>
</dbReference>
<dbReference type="PANTHER" id="PTHR42732:SF1">
    <property type="entry name" value="BETA-MANNOSIDASE"/>
    <property type="match status" value="1"/>
</dbReference>